<dbReference type="Proteomes" id="UP000823388">
    <property type="component" value="Chromosome 7K"/>
</dbReference>
<sequence>MLAYSPEKRGWSGFQGSALIQLGYVGKTSWRIMTNPNSLCSQVLKAKYFPDSNILNCTARLGISYTWRSILQGVQLLKGGVAWRVGNDTSLNIWSDPWIPLGVTRRPTTPRVHSLLTKVADLMNPITSLWNEQLVKDTFGDRDAEIILSMATYENRVFTVKSAYKLTISRREQEKARDGSGSNDTDLCEESFDWKKIWNLRLPNTRRRVKCETICTMRCRLDGDCGHLFFKCQGVKEVWHMLNLESRVLRGGGGIVVKRG</sequence>
<evidence type="ECO:0000313" key="2">
    <source>
        <dbReference type="Proteomes" id="UP000823388"/>
    </source>
</evidence>
<gene>
    <name evidence="1" type="ORF">PVAP13_7KG104836</name>
</gene>
<evidence type="ECO:0000313" key="1">
    <source>
        <dbReference type="EMBL" id="KAG2570338.1"/>
    </source>
</evidence>
<dbReference type="AlphaFoldDB" id="A0A8T0QAT6"/>
<organism evidence="1 2">
    <name type="scientific">Panicum virgatum</name>
    <name type="common">Blackwell switchgrass</name>
    <dbReference type="NCBI Taxonomy" id="38727"/>
    <lineage>
        <taxon>Eukaryota</taxon>
        <taxon>Viridiplantae</taxon>
        <taxon>Streptophyta</taxon>
        <taxon>Embryophyta</taxon>
        <taxon>Tracheophyta</taxon>
        <taxon>Spermatophyta</taxon>
        <taxon>Magnoliopsida</taxon>
        <taxon>Liliopsida</taxon>
        <taxon>Poales</taxon>
        <taxon>Poaceae</taxon>
        <taxon>PACMAD clade</taxon>
        <taxon>Panicoideae</taxon>
        <taxon>Panicodae</taxon>
        <taxon>Paniceae</taxon>
        <taxon>Panicinae</taxon>
        <taxon>Panicum</taxon>
        <taxon>Panicum sect. Hiantes</taxon>
    </lineage>
</organism>
<evidence type="ECO:0008006" key="3">
    <source>
        <dbReference type="Google" id="ProtNLM"/>
    </source>
</evidence>
<name>A0A8T0QAT6_PANVG</name>
<keyword evidence="2" id="KW-1185">Reference proteome</keyword>
<reference evidence="1" key="1">
    <citation type="submission" date="2020-05" db="EMBL/GenBank/DDBJ databases">
        <title>WGS assembly of Panicum virgatum.</title>
        <authorList>
            <person name="Lovell J.T."/>
            <person name="Jenkins J."/>
            <person name="Shu S."/>
            <person name="Juenger T.E."/>
            <person name="Schmutz J."/>
        </authorList>
    </citation>
    <scope>NUCLEOTIDE SEQUENCE</scope>
    <source>
        <strain evidence="1">AP13</strain>
    </source>
</reference>
<dbReference type="EMBL" id="CM029049">
    <property type="protein sequence ID" value="KAG2570338.1"/>
    <property type="molecule type" value="Genomic_DNA"/>
</dbReference>
<accession>A0A8T0QAT6</accession>
<protein>
    <recommendedName>
        <fullName evidence="3">Reverse transcriptase zinc-binding domain-containing protein</fullName>
    </recommendedName>
</protein>
<comment type="caution">
    <text evidence="1">The sequence shown here is derived from an EMBL/GenBank/DDBJ whole genome shotgun (WGS) entry which is preliminary data.</text>
</comment>
<proteinExistence type="predicted"/>